<dbReference type="InterPro" id="IPR036388">
    <property type="entry name" value="WH-like_DNA-bd_sf"/>
</dbReference>
<reference evidence="10 11" key="1">
    <citation type="submission" date="2019-01" db="EMBL/GenBank/DDBJ databases">
        <title>Draft genomes of a novel of Aminipila strains.</title>
        <authorList>
            <person name="Ma S."/>
        </authorList>
    </citation>
    <scope>NUCLEOTIDE SEQUENCE [LARGE SCALE GENOMIC DNA]</scope>
    <source>
        <strain evidence="11">JN-39</strain>
    </source>
</reference>
<keyword evidence="5 7" id="KW-0238">DNA-binding</keyword>
<dbReference type="GO" id="GO:0005737">
    <property type="term" value="C:cytoplasm"/>
    <property type="evidence" value="ECO:0007669"/>
    <property type="project" value="UniProtKB-SubCell"/>
</dbReference>
<dbReference type="GO" id="GO:1900079">
    <property type="term" value="P:regulation of arginine biosynthetic process"/>
    <property type="evidence" value="ECO:0007669"/>
    <property type="project" value="UniProtKB-UniRule"/>
</dbReference>
<dbReference type="GO" id="GO:0034618">
    <property type="term" value="F:arginine binding"/>
    <property type="evidence" value="ECO:0007669"/>
    <property type="project" value="InterPro"/>
</dbReference>
<dbReference type="NCBIfam" id="NF001680">
    <property type="entry name" value="PRK00441.1"/>
    <property type="match status" value="1"/>
</dbReference>
<feature type="domain" description="Arginine repressor DNA-binding" evidence="8">
    <location>
        <begin position="3"/>
        <end position="65"/>
    </location>
</feature>
<dbReference type="InterPro" id="IPR020900">
    <property type="entry name" value="Arg_repress_DNA-bd"/>
</dbReference>
<evidence type="ECO:0000256" key="5">
    <source>
        <dbReference type="ARBA" id="ARBA00023125"/>
    </source>
</evidence>
<comment type="similarity">
    <text evidence="2 7">Belongs to the ArgR family.</text>
</comment>
<feature type="domain" description="Arginine repressor C-terminal" evidence="9">
    <location>
        <begin position="79"/>
        <end position="145"/>
    </location>
</feature>
<name>A0A410PUV7_9FIRM</name>
<dbReference type="KEGG" id="amij:EQM06_05530"/>
<dbReference type="Gene3D" id="3.30.1360.40">
    <property type="match status" value="1"/>
</dbReference>
<protein>
    <recommendedName>
        <fullName evidence="7">Arginine repressor</fullName>
    </recommendedName>
</protein>
<sequence>MRYSRQNKILEIISTYEVETQEKLASLLKESGYDVTQATISRDIKELQLIKVLSNTGKYKYALGNSIETPISDRFIKIFKETIRSVAPSYNLIIVKTLSGCGPAAGEAIDSLNFPHIVGSVAGDNTLMIIVDDLENVPALVQKFNDLLQ</sequence>
<evidence type="ECO:0000259" key="9">
    <source>
        <dbReference type="Pfam" id="PF02863"/>
    </source>
</evidence>
<dbReference type="Proteomes" id="UP000287601">
    <property type="component" value="Chromosome"/>
</dbReference>
<keyword evidence="7" id="KW-0028">Amino-acid biosynthesis</keyword>
<dbReference type="Gene3D" id="1.10.10.10">
    <property type="entry name" value="Winged helix-like DNA-binding domain superfamily/Winged helix DNA-binding domain"/>
    <property type="match status" value="1"/>
</dbReference>
<dbReference type="UniPathway" id="UPA00068"/>
<dbReference type="InterPro" id="IPR036390">
    <property type="entry name" value="WH_DNA-bd_sf"/>
</dbReference>
<dbReference type="GO" id="GO:0051259">
    <property type="term" value="P:protein complex oligomerization"/>
    <property type="evidence" value="ECO:0007669"/>
    <property type="project" value="InterPro"/>
</dbReference>
<dbReference type="Pfam" id="PF01316">
    <property type="entry name" value="Arg_repressor"/>
    <property type="match status" value="1"/>
</dbReference>
<keyword evidence="7" id="KW-0055">Arginine biosynthesis</keyword>
<keyword evidence="3 7" id="KW-0963">Cytoplasm</keyword>
<proteinExistence type="inferred from homology"/>
<dbReference type="GO" id="GO:0003677">
    <property type="term" value="F:DNA binding"/>
    <property type="evidence" value="ECO:0007669"/>
    <property type="project" value="UniProtKB-KW"/>
</dbReference>
<comment type="function">
    <text evidence="7">Regulates arginine biosynthesis genes.</text>
</comment>
<keyword evidence="6 7" id="KW-0804">Transcription</keyword>
<evidence type="ECO:0000256" key="4">
    <source>
        <dbReference type="ARBA" id="ARBA00023015"/>
    </source>
</evidence>
<dbReference type="SUPFAM" id="SSF46785">
    <property type="entry name" value="Winged helix' DNA-binding domain"/>
    <property type="match status" value="1"/>
</dbReference>
<evidence type="ECO:0000256" key="6">
    <source>
        <dbReference type="ARBA" id="ARBA00023163"/>
    </source>
</evidence>
<dbReference type="SUPFAM" id="SSF55252">
    <property type="entry name" value="C-terminal domain of arginine repressor"/>
    <property type="match status" value="1"/>
</dbReference>
<dbReference type="OrthoDB" id="9807089at2"/>
<organism evidence="10 11">
    <name type="scientific">Aminipila luticellarii</name>
    <dbReference type="NCBI Taxonomy" id="2507160"/>
    <lineage>
        <taxon>Bacteria</taxon>
        <taxon>Bacillati</taxon>
        <taxon>Bacillota</taxon>
        <taxon>Clostridia</taxon>
        <taxon>Peptostreptococcales</taxon>
        <taxon>Anaerovoracaceae</taxon>
        <taxon>Aminipila</taxon>
    </lineage>
</organism>
<accession>A0A410PUV7</accession>
<evidence type="ECO:0000313" key="11">
    <source>
        <dbReference type="Proteomes" id="UP000287601"/>
    </source>
</evidence>
<dbReference type="GO" id="GO:0006526">
    <property type="term" value="P:L-arginine biosynthetic process"/>
    <property type="evidence" value="ECO:0007669"/>
    <property type="project" value="UniProtKB-UniPathway"/>
</dbReference>
<dbReference type="PANTHER" id="PTHR34471">
    <property type="entry name" value="ARGININE REPRESSOR"/>
    <property type="match status" value="1"/>
</dbReference>
<dbReference type="PRINTS" id="PR01467">
    <property type="entry name" value="ARGREPRESSOR"/>
</dbReference>
<dbReference type="HAMAP" id="MF_00173">
    <property type="entry name" value="Arg_repressor"/>
    <property type="match status" value="1"/>
</dbReference>
<keyword evidence="7" id="KW-0678">Repressor</keyword>
<keyword evidence="11" id="KW-1185">Reference proteome</keyword>
<dbReference type="InterPro" id="IPR036251">
    <property type="entry name" value="Arg_repress_C_sf"/>
</dbReference>
<evidence type="ECO:0000259" key="8">
    <source>
        <dbReference type="Pfam" id="PF01316"/>
    </source>
</evidence>
<dbReference type="AlphaFoldDB" id="A0A410PUV7"/>
<comment type="pathway">
    <text evidence="7">Amino-acid biosynthesis; L-arginine biosynthesis [regulation].</text>
</comment>
<dbReference type="Pfam" id="PF02863">
    <property type="entry name" value="Arg_repressor_C"/>
    <property type="match status" value="1"/>
</dbReference>
<evidence type="ECO:0000313" key="10">
    <source>
        <dbReference type="EMBL" id="QAT42732.1"/>
    </source>
</evidence>
<evidence type="ECO:0000256" key="3">
    <source>
        <dbReference type="ARBA" id="ARBA00022490"/>
    </source>
</evidence>
<dbReference type="RefSeq" id="WP_128745381.1">
    <property type="nucleotide sequence ID" value="NZ_CP035281.1"/>
</dbReference>
<evidence type="ECO:0000256" key="7">
    <source>
        <dbReference type="HAMAP-Rule" id="MF_00173"/>
    </source>
</evidence>
<dbReference type="EMBL" id="CP035281">
    <property type="protein sequence ID" value="QAT42732.1"/>
    <property type="molecule type" value="Genomic_DNA"/>
</dbReference>
<evidence type="ECO:0000256" key="1">
    <source>
        <dbReference type="ARBA" id="ARBA00004496"/>
    </source>
</evidence>
<gene>
    <name evidence="7" type="primary">argR</name>
    <name evidence="10" type="ORF">EQM06_05530</name>
</gene>
<dbReference type="InterPro" id="IPR001669">
    <property type="entry name" value="Arg_repress"/>
</dbReference>
<dbReference type="InterPro" id="IPR020899">
    <property type="entry name" value="Arg_repress_C"/>
</dbReference>
<dbReference type="PANTHER" id="PTHR34471:SF1">
    <property type="entry name" value="ARGININE REPRESSOR"/>
    <property type="match status" value="1"/>
</dbReference>
<dbReference type="GO" id="GO:0003700">
    <property type="term" value="F:DNA-binding transcription factor activity"/>
    <property type="evidence" value="ECO:0007669"/>
    <property type="project" value="UniProtKB-UniRule"/>
</dbReference>
<comment type="subcellular location">
    <subcellularLocation>
        <location evidence="1 7">Cytoplasm</location>
    </subcellularLocation>
</comment>
<keyword evidence="4 7" id="KW-0805">Transcription regulation</keyword>
<evidence type="ECO:0000256" key="2">
    <source>
        <dbReference type="ARBA" id="ARBA00008316"/>
    </source>
</evidence>